<dbReference type="SUPFAM" id="SSF54495">
    <property type="entry name" value="UBC-like"/>
    <property type="match status" value="1"/>
</dbReference>
<organism evidence="19 20">
    <name type="scientific">Bos taurus</name>
    <name type="common">Bovine</name>
    <dbReference type="NCBI Taxonomy" id="9913"/>
    <lineage>
        <taxon>Eukaryota</taxon>
        <taxon>Metazoa</taxon>
        <taxon>Chordata</taxon>
        <taxon>Craniata</taxon>
        <taxon>Vertebrata</taxon>
        <taxon>Euteleostomi</taxon>
        <taxon>Mammalia</taxon>
        <taxon>Eutheria</taxon>
        <taxon>Laurasiatheria</taxon>
        <taxon>Artiodactyla</taxon>
        <taxon>Ruminantia</taxon>
        <taxon>Pecora</taxon>
        <taxon>Bovidae</taxon>
        <taxon>Bovinae</taxon>
        <taxon>Bos</taxon>
    </lineage>
</organism>
<dbReference type="GO" id="GO:0016604">
    <property type="term" value="C:nuclear body"/>
    <property type="evidence" value="ECO:0007669"/>
    <property type="project" value="UniProtKB-ARBA"/>
</dbReference>
<dbReference type="FunFam" id="3.10.110.10:FF:000013">
    <property type="entry name" value="SUMO-conjugating enzyme UBC9"/>
    <property type="match status" value="1"/>
</dbReference>
<evidence type="ECO:0000256" key="8">
    <source>
        <dbReference type="ARBA" id="ARBA00023242"/>
    </source>
</evidence>
<dbReference type="PANTHER" id="PTHR24067">
    <property type="entry name" value="UBIQUITIN-CONJUGATING ENZYME E2"/>
    <property type="match status" value="1"/>
</dbReference>
<feature type="active site" description="Glycyl thioester intermediate" evidence="16">
    <location>
        <position position="191"/>
    </location>
</feature>
<evidence type="ECO:0000256" key="16">
    <source>
        <dbReference type="PROSITE-ProRule" id="PRU10133"/>
    </source>
</evidence>
<sequence length="256" mass="28410">MAIPVPPPICLLIGEWSKSQTPAEFWLLEAIGSGNKQPPRAGLYCRPADLTPLPCTDVGTPEWPPAAGAGTRSPFGLLEKLGVSLSQVMVGQWPRDANMSGIALSRLAQERKAWRKDHPFGFVAVPTKNPDGTMNLMNWECAIPGKKGTPWEGGLFKLRMLFKDDYPSSPPKCKFEPPLFHPNVYPSGTVCLSILEEDKDWRPAITIKQILLGIQELLNEPNIQDPAQAEAYTIYCQNRVEYEKRVRAQAKKFAPS</sequence>
<comment type="pathway">
    <text evidence="2">Protein modification; protein sumoylation.</text>
</comment>
<evidence type="ECO:0000256" key="14">
    <source>
        <dbReference type="ARBA" id="ARBA00044296"/>
    </source>
</evidence>
<evidence type="ECO:0000256" key="1">
    <source>
        <dbReference type="ARBA" id="ARBA00004123"/>
    </source>
</evidence>
<evidence type="ECO:0000259" key="18">
    <source>
        <dbReference type="PROSITE" id="PS50127"/>
    </source>
</evidence>
<dbReference type="InterPro" id="IPR023313">
    <property type="entry name" value="UBQ-conjugating_AS"/>
</dbReference>
<dbReference type="GO" id="GO:0019789">
    <property type="term" value="F:SUMO transferase activity"/>
    <property type="evidence" value="ECO:0007669"/>
    <property type="project" value="UniProtKB-ARBA"/>
</dbReference>
<dbReference type="Pfam" id="PF00179">
    <property type="entry name" value="UQ_con"/>
    <property type="match status" value="1"/>
</dbReference>
<dbReference type="InParanoid" id="A0A3Q1LVI5"/>
<keyword evidence="5 17" id="KW-0833">Ubl conjugation pathway</keyword>
<dbReference type="OrthoDB" id="6600758at2759"/>
<evidence type="ECO:0000256" key="5">
    <source>
        <dbReference type="ARBA" id="ARBA00022786"/>
    </source>
</evidence>
<dbReference type="InterPro" id="IPR050113">
    <property type="entry name" value="Ub_conjugating_enzyme"/>
</dbReference>
<evidence type="ECO:0000256" key="7">
    <source>
        <dbReference type="ARBA" id="ARBA00022840"/>
    </source>
</evidence>
<evidence type="ECO:0000256" key="11">
    <source>
        <dbReference type="ARBA" id="ARBA00044243"/>
    </source>
</evidence>
<dbReference type="AlphaFoldDB" id="A0A3Q1LVI5"/>
<evidence type="ECO:0000256" key="17">
    <source>
        <dbReference type="RuleBase" id="RU362109"/>
    </source>
</evidence>
<dbReference type="Bgee" id="ENSBTAG00000038866">
    <property type="expression patterns" value="Expressed in pharyngeal tonsil and 104 other cell types or tissues"/>
</dbReference>
<keyword evidence="4 17" id="KW-0547">Nucleotide-binding</keyword>
<dbReference type="GO" id="GO:0007059">
    <property type="term" value="P:chromosome segregation"/>
    <property type="evidence" value="ECO:0007669"/>
    <property type="project" value="UniProtKB-KW"/>
</dbReference>
<keyword evidence="7 17" id="KW-0067">ATP-binding</keyword>
<dbReference type="InterPro" id="IPR000608">
    <property type="entry name" value="UBC"/>
</dbReference>
<evidence type="ECO:0000313" key="19">
    <source>
        <dbReference type="Ensembl" id="ENSBTAP00000059318.2"/>
    </source>
</evidence>
<keyword evidence="20" id="KW-1185">Reference proteome</keyword>
<evidence type="ECO:0000313" key="20">
    <source>
        <dbReference type="Proteomes" id="UP000009136"/>
    </source>
</evidence>
<dbReference type="PROSITE" id="PS00183">
    <property type="entry name" value="UBC_1"/>
    <property type="match status" value="1"/>
</dbReference>
<evidence type="ECO:0000256" key="2">
    <source>
        <dbReference type="ARBA" id="ARBA00004718"/>
    </source>
</evidence>
<keyword evidence="3" id="KW-0808">Transferase</keyword>
<name>A0A3Q1LVI5_BOVIN</name>
<dbReference type="Proteomes" id="UP000009136">
    <property type="component" value="Chromosome 25"/>
</dbReference>
<keyword evidence="8" id="KW-0539">Nucleus</keyword>
<dbReference type="GeneTree" id="ENSGT00550000075088"/>
<dbReference type="Gene3D" id="3.10.110.10">
    <property type="entry name" value="Ubiquitin Conjugating Enzyme"/>
    <property type="match status" value="1"/>
</dbReference>
<evidence type="ECO:0000256" key="9">
    <source>
        <dbReference type="ARBA" id="ARBA00039165"/>
    </source>
</evidence>
<evidence type="ECO:0000256" key="6">
    <source>
        <dbReference type="ARBA" id="ARBA00022829"/>
    </source>
</evidence>
<protein>
    <recommendedName>
        <fullName evidence="9">SUMO-conjugating enzyme UBC9</fullName>
    </recommendedName>
    <alternativeName>
        <fullName evidence="12">RING-type E3 SUMO transferase UBC9</fullName>
    </alternativeName>
    <alternativeName>
        <fullName evidence="10">SUMO-protein ligase</fullName>
    </alternativeName>
    <alternativeName>
        <fullName evidence="14">Ubiquitin carrier protein 9</fullName>
    </alternativeName>
    <alternativeName>
        <fullName evidence="15">Ubiquitin carrier protein I</fullName>
    </alternativeName>
    <alternativeName>
        <fullName evidence="11">Ubiquitin-conjugating enzyme E2 I</fullName>
    </alternativeName>
    <alternativeName>
        <fullName evidence="13">Ubiquitin-protein ligase I</fullName>
    </alternativeName>
</protein>
<comment type="similarity">
    <text evidence="17">Belongs to the ubiquitin-conjugating enzyme family.</text>
</comment>
<evidence type="ECO:0000256" key="10">
    <source>
        <dbReference type="ARBA" id="ARBA00044232"/>
    </source>
</evidence>
<evidence type="ECO:0000256" key="12">
    <source>
        <dbReference type="ARBA" id="ARBA00044248"/>
    </source>
</evidence>
<reference evidence="19" key="3">
    <citation type="submission" date="2025-09" db="UniProtKB">
        <authorList>
            <consortium name="Ensembl"/>
        </authorList>
    </citation>
    <scope>IDENTIFICATION</scope>
    <source>
        <strain evidence="19">Hereford</strain>
    </source>
</reference>
<dbReference type="PROSITE" id="PS50127">
    <property type="entry name" value="UBC_2"/>
    <property type="match status" value="1"/>
</dbReference>
<evidence type="ECO:0000256" key="4">
    <source>
        <dbReference type="ARBA" id="ARBA00022741"/>
    </source>
</evidence>
<feature type="domain" description="UBC core" evidence="18">
    <location>
        <begin position="102"/>
        <end position="255"/>
    </location>
</feature>
<reference evidence="19" key="2">
    <citation type="submission" date="2025-08" db="UniProtKB">
        <authorList>
            <consortium name="Ensembl"/>
        </authorList>
    </citation>
    <scope>IDENTIFICATION</scope>
    <source>
        <strain evidence="19">Hereford</strain>
    </source>
</reference>
<keyword evidence="6" id="KW-0159">Chromosome partition</keyword>
<evidence type="ECO:0000256" key="15">
    <source>
        <dbReference type="ARBA" id="ARBA00044297"/>
    </source>
</evidence>
<dbReference type="InterPro" id="IPR016135">
    <property type="entry name" value="UBQ-conjugating_enzyme/RWD"/>
</dbReference>
<dbReference type="SMART" id="SM00212">
    <property type="entry name" value="UBCc"/>
    <property type="match status" value="1"/>
</dbReference>
<dbReference type="STRING" id="9913.ENSBTAP00000059318"/>
<accession>A0A3Q1LVI5</accession>
<evidence type="ECO:0000313" key="21">
    <source>
        <dbReference type="VGNC" id="VGNC:36584"/>
    </source>
</evidence>
<proteinExistence type="inferred from homology"/>
<dbReference type="GO" id="GO:0016925">
    <property type="term" value="P:protein sumoylation"/>
    <property type="evidence" value="ECO:0007669"/>
    <property type="project" value="UniProtKB-ARBA"/>
</dbReference>
<comment type="subcellular location">
    <subcellularLocation>
        <location evidence="1">Nucleus</location>
    </subcellularLocation>
</comment>
<reference evidence="19" key="1">
    <citation type="submission" date="2018-03" db="EMBL/GenBank/DDBJ databases">
        <title>ARS-UCD1.2.</title>
        <authorList>
            <person name="Rosen B.D."/>
            <person name="Bickhart D.M."/>
            <person name="Koren S."/>
            <person name="Schnabel R.D."/>
            <person name="Hall R."/>
            <person name="Zimin A."/>
            <person name="Dreischer C."/>
            <person name="Schultheiss S."/>
            <person name="Schroeder S.G."/>
            <person name="Elsik C.G."/>
            <person name="Couldrey C."/>
            <person name="Liu G.E."/>
            <person name="Van Tassell C.P."/>
            <person name="Phillippy A.M."/>
            <person name="Smith T.P.L."/>
            <person name="Medrano J.F."/>
        </authorList>
    </citation>
    <scope>NUCLEOTIDE SEQUENCE [LARGE SCALE GENOMIC DNA]</scope>
    <source>
        <strain evidence="19">Hereford</strain>
    </source>
</reference>
<evidence type="ECO:0000256" key="3">
    <source>
        <dbReference type="ARBA" id="ARBA00022679"/>
    </source>
</evidence>
<evidence type="ECO:0000256" key="13">
    <source>
        <dbReference type="ARBA" id="ARBA00044287"/>
    </source>
</evidence>
<dbReference type="GO" id="GO:0005524">
    <property type="term" value="F:ATP binding"/>
    <property type="evidence" value="ECO:0007669"/>
    <property type="project" value="UniProtKB-UniRule"/>
</dbReference>
<dbReference type="Ensembl" id="ENSBTAT00000067528.2">
    <property type="protein sequence ID" value="ENSBTAP00000059318.2"/>
    <property type="gene ID" value="ENSBTAG00000038866.5"/>
</dbReference>
<dbReference type="CDD" id="cd23798">
    <property type="entry name" value="UBCc_UBE2I"/>
    <property type="match status" value="1"/>
</dbReference>
<gene>
    <name evidence="19 21" type="primary">UBE2I</name>
</gene>
<dbReference type="VEuPathDB" id="HostDB:ENSBTAG00000038866"/>
<dbReference type="VGNC" id="VGNC:36584">
    <property type="gene designation" value="UBE2I"/>
</dbReference>